<dbReference type="EMBL" id="DTEN01000027">
    <property type="protein sequence ID" value="HGI74182.1"/>
    <property type="molecule type" value="Genomic_DNA"/>
</dbReference>
<accession>A0A7V3YK79</accession>
<gene>
    <name evidence="1" type="ORF">ENU96_00655</name>
</gene>
<evidence type="ECO:0000313" key="1">
    <source>
        <dbReference type="EMBL" id="HGI74182.1"/>
    </source>
</evidence>
<comment type="caution">
    <text evidence="1">The sequence shown here is derived from an EMBL/GenBank/DDBJ whole genome shotgun (WGS) entry which is preliminary data.</text>
</comment>
<sequence length="259" mass="30874">MPKIELYKLFNKSGYTLFSPRHPFFAEERFAQYIRAFRGEKTEIILHVEDKEKESFLTHLPPEFLAVEEISNGYAITPRKSAREVQEYLKNVFFDTLRKDDALLLEIQRYRDLFYHYGRFRFRGFYGILHRLFPILFIMHGIPGFQPMAWDMIIGDPYFEDRNFLEISRHYQQVSWGLENAFEDMTLRVVENHALRLLNDVVREDRNGEGFVQAFRLAARLGLGFLKDFFWPATQATEKSEWTRFLRPPVPLAPWSDSQ</sequence>
<protein>
    <submittedName>
        <fullName evidence="1">Uncharacterized protein</fullName>
    </submittedName>
</protein>
<organism evidence="1">
    <name type="scientific">Candidatus Caldatribacterium californiense</name>
    <dbReference type="NCBI Taxonomy" id="1454726"/>
    <lineage>
        <taxon>Bacteria</taxon>
        <taxon>Pseudomonadati</taxon>
        <taxon>Atribacterota</taxon>
        <taxon>Atribacteria</taxon>
        <taxon>Atribacterales</taxon>
        <taxon>Candidatus Caldatribacteriaceae</taxon>
        <taxon>Candidatus Caldatribacterium</taxon>
    </lineage>
</organism>
<name>A0A7V3YK79_9BACT</name>
<proteinExistence type="predicted"/>
<dbReference type="AlphaFoldDB" id="A0A7V3YK79"/>
<reference evidence="1" key="1">
    <citation type="journal article" date="2020" name="mSystems">
        <title>Genome- and Community-Level Interaction Insights into Carbon Utilization and Element Cycling Functions of Hydrothermarchaeota in Hydrothermal Sediment.</title>
        <authorList>
            <person name="Zhou Z."/>
            <person name="Liu Y."/>
            <person name="Xu W."/>
            <person name="Pan J."/>
            <person name="Luo Z.H."/>
            <person name="Li M."/>
        </authorList>
    </citation>
    <scope>NUCLEOTIDE SEQUENCE [LARGE SCALE GENOMIC DNA]</scope>
    <source>
        <strain evidence="1">SpSt-716</strain>
    </source>
</reference>